<dbReference type="InterPro" id="IPR026898">
    <property type="entry name" value="PrsW"/>
</dbReference>
<gene>
    <name evidence="2" type="ORF">DYB32_004547</name>
</gene>
<evidence type="ECO:0000256" key="1">
    <source>
        <dbReference type="SAM" id="Phobius"/>
    </source>
</evidence>
<keyword evidence="3" id="KW-1185">Reference proteome</keyword>
<evidence type="ECO:0000313" key="3">
    <source>
        <dbReference type="Proteomes" id="UP000285060"/>
    </source>
</evidence>
<feature type="transmembrane region" description="Helical" evidence="1">
    <location>
        <begin position="330"/>
        <end position="352"/>
    </location>
</feature>
<dbReference type="AlphaFoldDB" id="A0A3R6VBL1"/>
<dbReference type="VEuPathDB" id="FungiDB:H310_08141"/>
<keyword evidence="1" id="KW-0472">Membrane</keyword>
<feature type="transmembrane region" description="Helical" evidence="1">
    <location>
        <begin position="402"/>
        <end position="427"/>
    </location>
</feature>
<accession>A0A3R6VBL1</accession>
<keyword evidence="1" id="KW-1133">Transmembrane helix</keyword>
<feature type="transmembrane region" description="Helical" evidence="1">
    <location>
        <begin position="433"/>
        <end position="451"/>
    </location>
</feature>
<feature type="transmembrane region" description="Helical" evidence="1">
    <location>
        <begin position="262"/>
        <end position="279"/>
    </location>
</feature>
<keyword evidence="1" id="KW-0812">Transmembrane</keyword>
<name>A0A3R6VBL1_9STRA</name>
<protein>
    <recommendedName>
        <fullName evidence="4">PrsW family intramembrane metalloprotease</fullName>
    </recommendedName>
</protein>
<organism evidence="2 3">
    <name type="scientific">Aphanomyces invadans</name>
    <dbReference type="NCBI Taxonomy" id="157072"/>
    <lineage>
        <taxon>Eukaryota</taxon>
        <taxon>Sar</taxon>
        <taxon>Stramenopiles</taxon>
        <taxon>Oomycota</taxon>
        <taxon>Saprolegniomycetes</taxon>
        <taxon>Saprolegniales</taxon>
        <taxon>Verrucalvaceae</taxon>
        <taxon>Aphanomyces</taxon>
    </lineage>
</organism>
<feature type="transmembrane region" description="Helical" evidence="1">
    <location>
        <begin position="196"/>
        <end position="226"/>
    </location>
</feature>
<dbReference type="Pfam" id="PF13367">
    <property type="entry name" value="PrsW-protease"/>
    <property type="match status" value="1"/>
</dbReference>
<evidence type="ECO:0008006" key="4">
    <source>
        <dbReference type="Google" id="ProtNLM"/>
    </source>
</evidence>
<proteinExistence type="predicted"/>
<evidence type="ECO:0000313" key="2">
    <source>
        <dbReference type="EMBL" id="RHY30200.1"/>
    </source>
</evidence>
<reference evidence="2 3" key="1">
    <citation type="submission" date="2018-08" db="EMBL/GenBank/DDBJ databases">
        <title>Aphanomyces genome sequencing and annotation.</title>
        <authorList>
            <person name="Minardi D."/>
            <person name="Oidtmann B."/>
            <person name="Van Der Giezen M."/>
            <person name="Studholme D.J."/>
        </authorList>
    </citation>
    <scope>NUCLEOTIDE SEQUENCE [LARGE SCALE GENOMIC DNA]</scope>
    <source>
        <strain evidence="2 3">NJM0002</strain>
    </source>
</reference>
<dbReference type="Proteomes" id="UP000285060">
    <property type="component" value="Unassembled WGS sequence"/>
</dbReference>
<dbReference type="EMBL" id="QUSY01000345">
    <property type="protein sequence ID" value="RHY30200.1"/>
    <property type="molecule type" value="Genomic_DNA"/>
</dbReference>
<sequence>MLEPDAGSSHTLVDSAFRDKGYQWIINQVERKTTAALDVHKKYLDDDVQHDVKLFHGGDVVDAARNRIVLTNLDVFADCLWDTLTESAATPMWRIQFPQRLEEVDAATCYTQVSVVDGISPGHPLVMNVLLRLVRVSVDRQVIVLRSIAEDAKFPLPHQSIAFSVSLVAVAVLRYTHSKNKTSCTNRVDIDALVHLFLAGCSIGVIVAMLIEMVLTLVALGCFLAVDNGDVLGQIERYRAEHPGNGTSAGDILAHIRVRHSFSIFLTLSFMAFIVAGTVEESVKAWLVLRRPCRPCCSTYCDHLSRTSDVPMEPSLQSRDSVVQTSPRQVVLGFVVVGCGFSTMENALYAFLAPSLAMQLWTAAIRSAVATPLHMICASLTGMHLVLQLPQNPPTTRSRWDVLRAIAPAMLLHGVYDLQAFLFTFWLEVDDGSVMSLSASVLCLVVGGLYLNYLRGRIQWDDVYHAVPSVEDAADCRASATTLV</sequence>
<dbReference type="GO" id="GO:0008233">
    <property type="term" value="F:peptidase activity"/>
    <property type="evidence" value="ECO:0007669"/>
    <property type="project" value="InterPro"/>
</dbReference>
<comment type="caution">
    <text evidence="2">The sequence shown here is derived from an EMBL/GenBank/DDBJ whole genome shotgun (WGS) entry which is preliminary data.</text>
</comment>